<name>A8WW34_CAEBR</name>
<evidence type="ECO:0000313" key="4">
    <source>
        <dbReference type="EMBL" id="CAP24843.2"/>
    </source>
</evidence>
<dbReference type="GO" id="GO:0070182">
    <property type="term" value="F:DNA polymerase binding"/>
    <property type="evidence" value="ECO:0000318"/>
    <property type="project" value="GO_Central"/>
</dbReference>
<evidence type="ECO:0000313" key="6">
    <source>
        <dbReference type="WormBase" id="CBG04051"/>
    </source>
</evidence>
<dbReference type="InParanoid" id="A8WW34"/>
<feature type="region of interest" description="Disordered" evidence="1">
    <location>
        <begin position="852"/>
        <end position="875"/>
    </location>
</feature>
<organism evidence="4 5">
    <name type="scientific">Caenorhabditis briggsae</name>
    <dbReference type="NCBI Taxonomy" id="6238"/>
    <lineage>
        <taxon>Eukaryota</taxon>
        <taxon>Metazoa</taxon>
        <taxon>Ecdysozoa</taxon>
        <taxon>Nematoda</taxon>
        <taxon>Chromadorea</taxon>
        <taxon>Rhabditida</taxon>
        <taxon>Rhabditina</taxon>
        <taxon>Rhabditomorpha</taxon>
        <taxon>Rhabditoidea</taxon>
        <taxon>Rhabditidae</taxon>
        <taxon>Peloderinae</taxon>
        <taxon>Caenorhabditis</taxon>
    </lineage>
</organism>
<dbReference type="FunCoup" id="A8WW34">
    <property type="interactions" value="24"/>
</dbReference>
<proteinExistence type="predicted"/>
<feature type="region of interest" description="Disordered" evidence="1">
    <location>
        <begin position="1401"/>
        <end position="1487"/>
    </location>
</feature>
<evidence type="ECO:0000259" key="3">
    <source>
        <dbReference type="Pfam" id="PF14680"/>
    </source>
</evidence>
<feature type="domain" description="FANCI helical" evidence="3">
    <location>
        <begin position="628"/>
        <end position="848"/>
    </location>
</feature>
<dbReference type="Pfam" id="PF14680">
    <property type="entry name" value="FANCI_HD2"/>
    <property type="match status" value="1"/>
</dbReference>
<keyword evidence="5" id="KW-1185">Reference proteome</keyword>
<gene>
    <name evidence="6" type="primary">fnci-1</name>
    <name evidence="4 6" type="ORF">CBG04051</name>
    <name evidence="4" type="ORF">CBG_04051</name>
</gene>
<evidence type="ECO:0000313" key="5">
    <source>
        <dbReference type="Proteomes" id="UP000008549"/>
    </source>
</evidence>
<dbReference type="InterPro" id="IPR026171">
    <property type="entry name" value="FANCI"/>
</dbReference>
<dbReference type="HOGENOM" id="CLU_262654_0_0_1"/>
<feature type="compositionally biased region" description="Acidic residues" evidence="1">
    <location>
        <begin position="1419"/>
        <end position="1432"/>
    </location>
</feature>
<dbReference type="InterPro" id="IPR029315">
    <property type="entry name" value="FANCI_S2"/>
</dbReference>
<dbReference type="InterPro" id="IPR029312">
    <property type="entry name" value="FANCI_HD2"/>
</dbReference>
<dbReference type="PANTHER" id="PTHR21818">
    <property type="entry name" value="BC025462 PROTEIN"/>
    <property type="match status" value="1"/>
</dbReference>
<dbReference type="Pfam" id="PF14676">
    <property type="entry name" value="FANCI_S2"/>
    <property type="match status" value="1"/>
</dbReference>
<feature type="domain" description="FANCI solenoid 2" evidence="2">
    <location>
        <begin position="487"/>
        <end position="596"/>
    </location>
</feature>
<evidence type="ECO:0000259" key="2">
    <source>
        <dbReference type="Pfam" id="PF14676"/>
    </source>
</evidence>
<dbReference type="eggNOG" id="KOG4553">
    <property type="taxonomic scope" value="Eukaryota"/>
</dbReference>
<accession>A8WW34</accession>
<dbReference type="WormBase" id="CBG04051">
    <property type="protein sequence ID" value="CBP14969"/>
    <property type="gene ID" value="WBGene00026797"/>
    <property type="gene designation" value="Cbr-fnci-1"/>
</dbReference>
<dbReference type="Proteomes" id="UP000008549">
    <property type="component" value="Unassembled WGS sequence"/>
</dbReference>
<dbReference type="STRING" id="6238.A8WW34"/>
<reference evidence="4 5" key="1">
    <citation type="journal article" date="2003" name="PLoS Biol.">
        <title>The genome sequence of Caenorhabditis briggsae: a platform for comparative genomics.</title>
        <authorList>
            <person name="Stein L.D."/>
            <person name="Bao Z."/>
            <person name="Blasiar D."/>
            <person name="Blumenthal T."/>
            <person name="Brent M.R."/>
            <person name="Chen N."/>
            <person name="Chinwalla A."/>
            <person name="Clarke L."/>
            <person name="Clee C."/>
            <person name="Coghlan A."/>
            <person name="Coulson A."/>
            <person name="D'Eustachio P."/>
            <person name="Fitch D.H."/>
            <person name="Fulton L.A."/>
            <person name="Fulton R.E."/>
            <person name="Griffiths-Jones S."/>
            <person name="Harris T.W."/>
            <person name="Hillier L.W."/>
            <person name="Kamath R."/>
            <person name="Kuwabara P.E."/>
            <person name="Mardis E.R."/>
            <person name="Marra M.A."/>
            <person name="Miner T.L."/>
            <person name="Minx P."/>
            <person name="Mullikin J.C."/>
            <person name="Plumb R.W."/>
            <person name="Rogers J."/>
            <person name="Schein J.E."/>
            <person name="Sohrmann M."/>
            <person name="Spieth J."/>
            <person name="Stajich J.E."/>
            <person name="Wei C."/>
            <person name="Willey D."/>
            <person name="Wilson R.K."/>
            <person name="Durbin R."/>
            <person name="Waterston R.H."/>
        </authorList>
    </citation>
    <scope>NUCLEOTIDE SEQUENCE [LARGE SCALE GENOMIC DNA]</scope>
    <source>
        <strain evidence="4 5">AF16</strain>
    </source>
</reference>
<dbReference type="EMBL" id="HE600906">
    <property type="protein sequence ID" value="CAP24843.2"/>
    <property type="molecule type" value="Genomic_DNA"/>
</dbReference>
<dbReference type="PANTHER" id="PTHR21818:SF0">
    <property type="entry name" value="FANCONI ANEMIA GROUP I PROTEIN"/>
    <property type="match status" value="1"/>
</dbReference>
<reference evidence="4 5" key="2">
    <citation type="journal article" date="2011" name="PLoS Genet.">
        <title>Caenorhabditis briggsae recombinant inbred line genotypes reveal inter-strain incompatibility and the evolution of recombination.</title>
        <authorList>
            <person name="Ross J.A."/>
            <person name="Koboldt D.C."/>
            <person name="Staisch J.E."/>
            <person name="Chamberlin H.M."/>
            <person name="Gupta B.P."/>
            <person name="Miller R.D."/>
            <person name="Baird S.E."/>
            <person name="Haag E.S."/>
        </authorList>
    </citation>
    <scope>NUCLEOTIDE SEQUENCE [LARGE SCALE GENOMIC DNA]</scope>
    <source>
        <strain evidence="4 5">AF16</strain>
    </source>
</reference>
<sequence>MDSVIMSQVLTQTTQPGKSGRTEKFVDTLINFRQKYQNSLDEVSETSKNAVRKSISMLNHEQNWKSLQKLLIQMCTDDRGTKLFEFIHAIFTLLPILPQSSETETISTNSMKFMMRALTEADISVPNFFGMYNDLMVQLKDAPNRVLIELVNYISSDLKQANERFIETMPDAENVENIRVKDDSAKRSFNQRWKDFVAVLIKKIQDVEQLLENIHFFQLDYNDDLLSGRETADNIIFEWLKLTEDVNAFELLSEIAETFCIDRFCDEVIALEIGIDWSSDHLDLEKKRRGIMTWKSIILTTKTEKDKLTRLWTGVIGAWEIDENFEKEKNDRRELSSDLEQSVLVGHRVLSNNLESARKFLFLIRVNPNLNEKYRVLSSEIGLIFSLIQCSLDRNDAMADMKKSLQRLWRIGEQAEDCVWISDIACGRLLRLVDLQLRIISESLISNDYLRQLLSRPMFSLMLSLLDTPAYQKQVVVVDGRVADGCALWLLSRDLLITVSRAQVDMGTHLSNLFKAIASSSSNSSALVLIDVLRELVRKCSVEILNNSRLIDGLFDYVCRMRRDIAVSLIRCLIPIINTRPQLRNSLFKSLKKDLLCESTVSSAVPIVLLLLRSVSKRREDGGGGQFDHSMSQSFGTFSTQTLNSMGCKKNVDQAVGLELIGIVRRCLWQPAKTKIALYDGICELATQTSTMLNQFLDMIVSHSKTVPEWKRSDMTTTNGSQVYLVEPVPHLIQTLECLISELSSFDPEFKLEGTEVLLRQGANQMETWVEYAMRSDATDMGLDRNTEWTTGTVNGRSSLLFSQMILSSYDVLIEHIWRRFEAMGTKEDIEKLVILLNRKNELDRLFKEKTVRKEKDKETEKEKEKEEKMDTSESEILSSAKTLASIMKRLISQPDADSTNASSDMLVDVQMELLEWAIGRTKVLSTDLVKEYRPLHSILSGTNSLISLSKSLIDFYVGNKCSPWASEIKMGNPMKTLAMESYANILEFLGIKYKQAPSRVTMSWFEEKEGEDEETSRKRKEPNILAVFTVQILTYMIQLGFQLRQAHFLSCRLFRQILEIENEEIEEDKKPKAQYEMQERAILRAASAAIGMAKNVKVWSNLFVRIIKVLEDETFYNNQMLRDYCKFITTCSLRCAESDKTSSKEMIVIMENVLEFLSEESEDIKYHFISKTTLNIAFEFQFSYIEKSLALIREAFGFQKDFFVKPPVCEFLNCDSYYCLNFSVDGMLHSLLTKCMEITELVSRALQIFVQYKMMQERVTEVLTSYFTTIQMSVVLLQNLTKGWGRSMSDWQSVDLLAELVKTKLRPILAMVDDHIGFSKGKEEMKKKISQKTRYAKSKRDEKLFSKFSHEREAVQHGILVLCKLIKDERFDLQIKNNSIGYRDFRIDMAVLRSKFSGETNDEVREPVHKRRRREQSDENEELMNETEENTTETAATTNAGSSEEPEEQEREEEPREAEHTVNEVKQEPEDDYEARDISRGTSPVF</sequence>
<dbReference type="GO" id="GO:0006281">
    <property type="term" value="P:DNA repair"/>
    <property type="evidence" value="ECO:0007669"/>
    <property type="project" value="InterPro"/>
</dbReference>
<feature type="compositionally biased region" description="Basic and acidic residues" evidence="1">
    <location>
        <begin position="852"/>
        <end position="872"/>
    </location>
</feature>
<evidence type="ECO:0000256" key="1">
    <source>
        <dbReference type="SAM" id="MobiDB-lite"/>
    </source>
</evidence>
<protein>
    <submittedName>
        <fullName evidence="4">Protein CBG04051</fullName>
    </submittedName>
</protein>
<dbReference type="OMA" id="YRDFRID"/>
<feature type="compositionally biased region" description="Basic and acidic residues" evidence="1">
    <location>
        <begin position="1454"/>
        <end position="1469"/>
    </location>
</feature>